<name>A0A6N7QAP2_9BACT</name>
<dbReference type="Proteomes" id="UP000440224">
    <property type="component" value="Unassembled WGS sequence"/>
</dbReference>
<dbReference type="RefSeq" id="WP_153824705.1">
    <property type="nucleotide sequence ID" value="NZ_WJIE01000022.1"/>
</dbReference>
<dbReference type="OrthoDB" id="9822931at2"/>
<evidence type="ECO:0000256" key="1">
    <source>
        <dbReference type="SAM" id="Phobius"/>
    </source>
</evidence>
<evidence type="ECO:0000313" key="2">
    <source>
        <dbReference type="EMBL" id="MRG97931.1"/>
    </source>
</evidence>
<proteinExistence type="predicted"/>
<organism evidence="2 3">
    <name type="scientific">Polyangium spumosum</name>
    <dbReference type="NCBI Taxonomy" id="889282"/>
    <lineage>
        <taxon>Bacteria</taxon>
        <taxon>Pseudomonadati</taxon>
        <taxon>Myxococcota</taxon>
        <taxon>Polyangia</taxon>
        <taxon>Polyangiales</taxon>
        <taxon>Polyangiaceae</taxon>
        <taxon>Polyangium</taxon>
    </lineage>
</organism>
<reference evidence="2 3" key="1">
    <citation type="submission" date="2019-10" db="EMBL/GenBank/DDBJ databases">
        <title>A soil myxobacterium in the family Polyangiaceae.</title>
        <authorList>
            <person name="Li Y."/>
            <person name="Wang J."/>
        </authorList>
    </citation>
    <scope>NUCLEOTIDE SEQUENCE [LARGE SCALE GENOMIC DNA]</scope>
    <source>
        <strain evidence="2 3">DSM 14734</strain>
    </source>
</reference>
<protein>
    <submittedName>
        <fullName evidence="2">Uncharacterized protein</fullName>
    </submittedName>
</protein>
<sequence>MNDMLDASPAPPSGWLFRLKRAASMMFIASMPVFGLGVLSGCAWKPTILRVDPAFTSKDLVTGRIVIMPVKFDTEKVGPRERALMAAQFIRAARQNRQDIPIASNAEHDRALQGALEEESKFLRVYEEGGTDPSRLANLKASLDARYFVLSRLKYEQSVHGGGRMGGNTVESTLTGKVSLVDTTSGAVVWEGEFSSTRSGVDTMVDPHPSAHALPFFSTFVRGWPAQP</sequence>
<keyword evidence="3" id="KW-1185">Reference proteome</keyword>
<gene>
    <name evidence="2" type="ORF">GF068_39325</name>
</gene>
<keyword evidence="1" id="KW-1133">Transmembrane helix</keyword>
<accession>A0A6N7QAP2</accession>
<keyword evidence="1" id="KW-0812">Transmembrane</keyword>
<dbReference type="AlphaFoldDB" id="A0A6N7QAP2"/>
<feature type="transmembrane region" description="Helical" evidence="1">
    <location>
        <begin position="22"/>
        <end position="44"/>
    </location>
</feature>
<keyword evidence="1" id="KW-0472">Membrane</keyword>
<evidence type="ECO:0000313" key="3">
    <source>
        <dbReference type="Proteomes" id="UP000440224"/>
    </source>
</evidence>
<comment type="caution">
    <text evidence="2">The sequence shown here is derived from an EMBL/GenBank/DDBJ whole genome shotgun (WGS) entry which is preliminary data.</text>
</comment>
<dbReference type="EMBL" id="WJIE01000022">
    <property type="protein sequence ID" value="MRG97931.1"/>
    <property type="molecule type" value="Genomic_DNA"/>
</dbReference>